<dbReference type="PANTHER" id="PTHR48106">
    <property type="entry name" value="QUINONE OXIDOREDUCTASE PIG3-RELATED"/>
    <property type="match status" value="1"/>
</dbReference>
<evidence type="ECO:0000256" key="1">
    <source>
        <dbReference type="ARBA" id="ARBA00022857"/>
    </source>
</evidence>
<name>A0ABP8QWA6_9SPHI</name>
<evidence type="ECO:0000259" key="3">
    <source>
        <dbReference type="SMART" id="SM00829"/>
    </source>
</evidence>
<dbReference type="RefSeq" id="WP_345064229.1">
    <property type="nucleotide sequence ID" value="NZ_BAABGR010000006.1"/>
</dbReference>
<dbReference type="InterPro" id="IPR013149">
    <property type="entry name" value="ADH-like_C"/>
</dbReference>
<dbReference type="InterPro" id="IPR011032">
    <property type="entry name" value="GroES-like_sf"/>
</dbReference>
<sequence>MRAAVVYQKGQLPKYDSDFAEPKIQNDDEVILTVKASAIKNLDKLRASGNHYSMKKIDGPFVVGTDGVGVLEDGRRVYAIGNKGMMAEKAIVSKDNMLELPEGISNAVAAALPNAVMGSGLALRLRAQLKEGEVVLINGATGVTGKLAIQMAKHYGAKKVVATGRNAEVFDELHSLGADEIIPLNGDATAFVAAVKRIHAQTPIDVVIDYLWGVTAEQILTALSGNIGYSHRTRYLTVGALAGDSIVLSSSILRGTDIQLLGSGLGTWTDAELKQFFSEILPETFVLAAEDKLKIDILEYDLEDVEDAWTADGGGKRIIVQI</sequence>
<evidence type="ECO:0000313" key="4">
    <source>
        <dbReference type="EMBL" id="GAA4511773.1"/>
    </source>
</evidence>
<dbReference type="PANTHER" id="PTHR48106:SF18">
    <property type="entry name" value="QUINONE OXIDOREDUCTASE PIG3"/>
    <property type="match status" value="1"/>
</dbReference>
<keyword evidence="2" id="KW-0560">Oxidoreductase</keyword>
<proteinExistence type="predicted"/>
<dbReference type="SUPFAM" id="SSF50129">
    <property type="entry name" value="GroES-like"/>
    <property type="match status" value="1"/>
</dbReference>
<reference evidence="5" key="1">
    <citation type="journal article" date="2019" name="Int. J. Syst. Evol. Microbiol.">
        <title>The Global Catalogue of Microorganisms (GCM) 10K type strain sequencing project: providing services to taxonomists for standard genome sequencing and annotation.</title>
        <authorList>
            <consortium name="The Broad Institute Genomics Platform"/>
            <consortium name="The Broad Institute Genome Sequencing Center for Infectious Disease"/>
            <person name="Wu L."/>
            <person name="Ma J."/>
        </authorList>
    </citation>
    <scope>NUCLEOTIDE SEQUENCE [LARGE SCALE GENOMIC DNA]</scope>
    <source>
        <strain evidence="5">JCM 17858</strain>
    </source>
</reference>
<accession>A0ABP8QWA6</accession>
<feature type="domain" description="Enoyl reductase (ER)" evidence="3">
    <location>
        <begin position="10"/>
        <end position="320"/>
    </location>
</feature>
<dbReference type="Proteomes" id="UP001500394">
    <property type="component" value="Unassembled WGS sequence"/>
</dbReference>
<dbReference type="Gene3D" id="3.90.180.10">
    <property type="entry name" value="Medium-chain alcohol dehydrogenases, catalytic domain"/>
    <property type="match status" value="1"/>
</dbReference>
<dbReference type="Pfam" id="PF00107">
    <property type="entry name" value="ADH_zinc_N"/>
    <property type="match status" value="1"/>
</dbReference>
<dbReference type="InterPro" id="IPR020843">
    <property type="entry name" value="ER"/>
</dbReference>
<protein>
    <submittedName>
        <fullName evidence="4">Zinc-binding alcohol dehydrogenase family protein</fullName>
    </submittedName>
</protein>
<dbReference type="Gene3D" id="3.40.50.720">
    <property type="entry name" value="NAD(P)-binding Rossmann-like Domain"/>
    <property type="match status" value="1"/>
</dbReference>
<dbReference type="EMBL" id="BAABGR010000006">
    <property type="protein sequence ID" value="GAA4511773.1"/>
    <property type="molecule type" value="Genomic_DNA"/>
</dbReference>
<keyword evidence="1" id="KW-0521">NADP</keyword>
<evidence type="ECO:0000256" key="2">
    <source>
        <dbReference type="ARBA" id="ARBA00023002"/>
    </source>
</evidence>
<dbReference type="SUPFAM" id="SSF51735">
    <property type="entry name" value="NAD(P)-binding Rossmann-fold domains"/>
    <property type="match status" value="1"/>
</dbReference>
<gene>
    <name evidence="4" type="ORF">GCM10023173_04930</name>
</gene>
<comment type="caution">
    <text evidence="4">The sequence shown here is derived from an EMBL/GenBank/DDBJ whole genome shotgun (WGS) entry which is preliminary data.</text>
</comment>
<dbReference type="SMART" id="SM00829">
    <property type="entry name" value="PKS_ER"/>
    <property type="match status" value="1"/>
</dbReference>
<dbReference type="InterPro" id="IPR036291">
    <property type="entry name" value="NAD(P)-bd_dom_sf"/>
</dbReference>
<organism evidence="4 5">
    <name type="scientific">Sphingobacterium thermophilum</name>
    <dbReference type="NCBI Taxonomy" id="768534"/>
    <lineage>
        <taxon>Bacteria</taxon>
        <taxon>Pseudomonadati</taxon>
        <taxon>Bacteroidota</taxon>
        <taxon>Sphingobacteriia</taxon>
        <taxon>Sphingobacteriales</taxon>
        <taxon>Sphingobacteriaceae</taxon>
        <taxon>Sphingobacterium</taxon>
    </lineage>
</organism>
<keyword evidence="5" id="KW-1185">Reference proteome</keyword>
<evidence type="ECO:0000313" key="5">
    <source>
        <dbReference type="Proteomes" id="UP001500394"/>
    </source>
</evidence>